<proteinExistence type="predicted"/>
<accession>A0A0P7BIL9</accession>
<name>A0A0P7BIL9_9HYPO</name>
<sequence>MGKSSSPAAPSVVVSRSLPRPSLALAESLRDWFLTGPNARLSRTVSPRSQPVYPPPAICPPHASLSRRLSPSLALNQTVGPEELQAESSDPGPEA</sequence>
<protein>
    <submittedName>
        <fullName evidence="2">Uncharacterized protein</fullName>
    </submittedName>
</protein>
<evidence type="ECO:0000313" key="2">
    <source>
        <dbReference type="EMBL" id="KPM40168.1"/>
    </source>
</evidence>
<reference evidence="2 3" key="1">
    <citation type="submission" date="2015-09" db="EMBL/GenBank/DDBJ databases">
        <title>Draft genome of a European isolate of the apple canker pathogen Neonectria ditissima.</title>
        <authorList>
            <person name="Gomez-Cortecero A."/>
            <person name="Harrison R.J."/>
            <person name="Armitage A.D."/>
        </authorList>
    </citation>
    <scope>NUCLEOTIDE SEQUENCE [LARGE SCALE GENOMIC DNA]</scope>
    <source>
        <strain evidence="2 3">R09/05</strain>
    </source>
</reference>
<organism evidence="2 3">
    <name type="scientific">Neonectria ditissima</name>
    <dbReference type="NCBI Taxonomy" id="78410"/>
    <lineage>
        <taxon>Eukaryota</taxon>
        <taxon>Fungi</taxon>
        <taxon>Dikarya</taxon>
        <taxon>Ascomycota</taxon>
        <taxon>Pezizomycotina</taxon>
        <taxon>Sordariomycetes</taxon>
        <taxon>Hypocreomycetidae</taxon>
        <taxon>Hypocreales</taxon>
        <taxon>Nectriaceae</taxon>
        <taxon>Neonectria</taxon>
    </lineage>
</organism>
<dbReference type="EMBL" id="LKCW01000089">
    <property type="protein sequence ID" value="KPM40168.1"/>
    <property type="molecule type" value="Genomic_DNA"/>
</dbReference>
<dbReference type="AlphaFoldDB" id="A0A0P7BIL9"/>
<feature type="compositionally biased region" description="Low complexity" evidence="1">
    <location>
        <begin position="63"/>
        <end position="75"/>
    </location>
</feature>
<dbReference type="Proteomes" id="UP000050424">
    <property type="component" value="Unassembled WGS sequence"/>
</dbReference>
<comment type="caution">
    <text evidence="2">The sequence shown here is derived from an EMBL/GenBank/DDBJ whole genome shotgun (WGS) entry which is preliminary data.</text>
</comment>
<evidence type="ECO:0000313" key="3">
    <source>
        <dbReference type="Proteomes" id="UP000050424"/>
    </source>
</evidence>
<gene>
    <name evidence="2" type="ORF">AK830_g6383</name>
</gene>
<keyword evidence="3" id="KW-1185">Reference proteome</keyword>
<evidence type="ECO:0000256" key="1">
    <source>
        <dbReference type="SAM" id="MobiDB-lite"/>
    </source>
</evidence>
<feature type="region of interest" description="Disordered" evidence="1">
    <location>
        <begin position="41"/>
        <end position="95"/>
    </location>
</feature>